<dbReference type="PANTHER" id="PTHR30457:SF0">
    <property type="entry name" value="PHOSPHATASE, PUTATIVE (AFU_ORTHOLOGUE AFUA_4G01070)-RELATED"/>
    <property type="match status" value="1"/>
</dbReference>
<evidence type="ECO:0000256" key="2">
    <source>
        <dbReference type="ARBA" id="ARBA00022723"/>
    </source>
</evidence>
<keyword evidence="7" id="KW-1185">Reference proteome</keyword>
<evidence type="ECO:0000313" key="7">
    <source>
        <dbReference type="Proteomes" id="UP000799440"/>
    </source>
</evidence>
<evidence type="ECO:0000256" key="4">
    <source>
        <dbReference type="SAM" id="SignalP"/>
    </source>
</evidence>
<proteinExistence type="inferred from homology"/>
<gene>
    <name evidence="6" type="ORF">M011DRAFT_465963</name>
</gene>
<evidence type="ECO:0000256" key="3">
    <source>
        <dbReference type="ARBA" id="ARBA00022801"/>
    </source>
</evidence>
<dbReference type="InterPro" id="IPR036523">
    <property type="entry name" value="SurE-like_sf"/>
</dbReference>
<dbReference type="GO" id="GO:0046872">
    <property type="term" value="F:metal ion binding"/>
    <property type="evidence" value="ECO:0007669"/>
    <property type="project" value="UniProtKB-KW"/>
</dbReference>
<name>A0A6A6VG02_9PLEO</name>
<sequence>MRCSLLLFAGLSTVHAGHILLSNVDGWASTNIRNLYDTLVTYRHDVILSAPAKDKSGNGIKDEPPKFLGKHGCHKDSCPPYSEPTGAAPSDPRLNYVNSYAVTSVKYGLEKLAPDIWGGATPDLVITGPNKGWNYGGGDGFEHSSTVGAAMWVVKHANIPAIAFSGAKHHSVSRTNADLSLKIINQLLASGKPYLPDGVWLNVNFPHGARQCSPDEYKFILTRVSPNHSSTWGPDVEWCDNNGSLPSEKMVANLERCYVAIGVGNARYVTTSDAARQEMVLGKLAPALSCI</sequence>
<accession>A0A6A6VG02</accession>
<keyword evidence="3" id="KW-0378">Hydrolase</keyword>
<evidence type="ECO:0000256" key="1">
    <source>
        <dbReference type="ARBA" id="ARBA00011062"/>
    </source>
</evidence>
<keyword evidence="2" id="KW-0479">Metal-binding</keyword>
<dbReference type="EMBL" id="MU006566">
    <property type="protein sequence ID" value="KAF2749522.1"/>
    <property type="molecule type" value="Genomic_DNA"/>
</dbReference>
<evidence type="ECO:0000313" key="6">
    <source>
        <dbReference type="EMBL" id="KAF2749522.1"/>
    </source>
</evidence>
<dbReference type="InterPro" id="IPR002828">
    <property type="entry name" value="SurE-like_Pase/nucleotidase"/>
</dbReference>
<dbReference type="GO" id="GO:0008252">
    <property type="term" value="F:nucleotidase activity"/>
    <property type="evidence" value="ECO:0007669"/>
    <property type="project" value="InterPro"/>
</dbReference>
<evidence type="ECO:0000259" key="5">
    <source>
        <dbReference type="Pfam" id="PF01975"/>
    </source>
</evidence>
<dbReference type="Proteomes" id="UP000799440">
    <property type="component" value="Unassembled WGS sequence"/>
</dbReference>
<feature type="domain" description="Survival protein SurE-like phosphatase/nucleotidase" evidence="5">
    <location>
        <begin position="19"/>
        <end position="228"/>
    </location>
</feature>
<feature type="signal peptide" evidence="4">
    <location>
        <begin position="1"/>
        <end position="16"/>
    </location>
</feature>
<feature type="chain" id="PRO_5025418156" evidence="4">
    <location>
        <begin position="17"/>
        <end position="291"/>
    </location>
</feature>
<dbReference type="PANTHER" id="PTHR30457">
    <property type="entry name" value="5'-NUCLEOTIDASE SURE"/>
    <property type="match status" value="1"/>
</dbReference>
<protein>
    <submittedName>
        <fullName evidence="6">5'/3'-nucleotidase sure</fullName>
    </submittedName>
</protein>
<dbReference type="InterPro" id="IPR030048">
    <property type="entry name" value="SurE"/>
</dbReference>
<keyword evidence="4" id="KW-0732">Signal</keyword>
<organism evidence="6 7">
    <name type="scientific">Sporormia fimetaria CBS 119925</name>
    <dbReference type="NCBI Taxonomy" id="1340428"/>
    <lineage>
        <taxon>Eukaryota</taxon>
        <taxon>Fungi</taxon>
        <taxon>Dikarya</taxon>
        <taxon>Ascomycota</taxon>
        <taxon>Pezizomycotina</taxon>
        <taxon>Dothideomycetes</taxon>
        <taxon>Pleosporomycetidae</taxon>
        <taxon>Pleosporales</taxon>
        <taxon>Sporormiaceae</taxon>
        <taxon>Sporormia</taxon>
    </lineage>
</organism>
<dbReference type="AlphaFoldDB" id="A0A6A6VG02"/>
<dbReference type="Gene3D" id="3.40.1210.10">
    <property type="entry name" value="Survival protein SurE-like phosphatase/nucleotidase"/>
    <property type="match status" value="1"/>
</dbReference>
<dbReference type="SUPFAM" id="SSF64167">
    <property type="entry name" value="SurE-like"/>
    <property type="match status" value="1"/>
</dbReference>
<reference evidence="6" key="1">
    <citation type="journal article" date="2020" name="Stud. Mycol.">
        <title>101 Dothideomycetes genomes: a test case for predicting lifestyles and emergence of pathogens.</title>
        <authorList>
            <person name="Haridas S."/>
            <person name="Albert R."/>
            <person name="Binder M."/>
            <person name="Bloem J."/>
            <person name="Labutti K."/>
            <person name="Salamov A."/>
            <person name="Andreopoulos B."/>
            <person name="Baker S."/>
            <person name="Barry K."/>
            <person name="Bills G."/>
            <person name="Bluhm B."/>
            <person name="Cannon C."/>
            <person name="Castanera R."/>
            <person name="Culley D."/>
            <person name="Daum C."/>
            <person name="Ezra D."/>
            <person name="Gonzalez J."/>
            <person name="Henrissat B."/>
            <person name="Kuo A."/>
            <person name="Liang C."/>
            <person name="Lipzen A."/>
            <person name="Lutzoni F."/>
            <person name="Magnuson J."/>
            <person name="Mondo S."/>
            <person name="Nolan M."/>
            <person name="Ohm R."/>
            <person name="Pangilinan J."/>
            <person name="Park H.-J."/>
            <person name="Ramirez L."/>
            <person name="Alfaro M."/>
            <person name="Sun H."/>
            <person name="Tritt A."/>
            <person name="Yoshinaga Y."/>
            <person name="Zwiers L.-H."/>
            <person name="Turgeon B."/>
            <person name="Goodwin S."/>
            <person name="Spatafora J."/>
            <person name="Crous P."/>
            <person name="Grigoriev I."/>
        </authorList>
    </citation>
    <scope>NUCLEOTIDE SEQUENCE</scope>
    <source>
        <strain evidence="6">CBS 119925</strain>
    </source>
</reference>
<dbReference type="Pfam" id="PF01975">
    <property type="entry name" value="SurE"/>
    <property type="match status" value="1"/>
</dbReference>
<comment type="similarity">
    <text evidence="1">Belongs to the SurE nucleotidase family.</text>
</comment>
<dbReference type="OrthoDB" id="4018688at2759"/>